<evidence type="ECO:0000313" key="3">
    <source>
        <dbReference type="EMBL" id="MCW6508468.1"/>
    </source>
</evidence>
<dbReference type="GO" id="GO:0016020">
    <property type="term" value="C:membrane"/>
    <property type="evidence" value="ECO:0007669"/>
    <property type="project" value="InterPro"/>
</dbReference>
<feature type="transmembrane region" description="Helical" evidence="1">
    <location>
        <begin position="207"/>
        <end position="225"/>
    </location>
</feature>
<keyword evidence="1" id="KW-1133">Transmembrane helix</keyword>
<feature type="transmembrane region" description="Helical" evidence="1">
    <location>
        <begin position="70"/>
        <end position="90"/>
    </location>
</feature>
<feature type="transmembrane region" description="Helical" evidence="1">
    <location>
        <begin position="269"/>
        <end position="289"/>
    </location>
</feature>
<keyword evidence="4" id="KW-1185">Reference proteome</keyword>
<evidence type="ECO:0000259" key="2">
    <source>
        <dbReference type="Pfam" id="PF00892"/>
    </source>
</evidence>
<feature type="transmembrane region" description="Helical" evidence="1">
    <location>
        <begin position="121"/>
        <end position="141"/>
    </location>
</feature>
<dbReference type="Pfam" id="PF00892">
    <property type="entry name" value="EamA"/>
    <property type="match status" value="1"/>
</dbReference>
<name>A0AA41Z0V8_9HYPH</name>
<accession>A0AA41Z0V8</accession>
<feature type="transmembrane region" description="Helical" evidence="1">
    <location>
        <begin position="237"/>
        <end position="257"/>
    </location>
</feature>
<sequence>MIRQGAGVQVMPLCCVGLSVLCFQFGAALVMPLFALVGPQGASTLRLGLAACVLNAVVRPWRVPLRQSAALWTIGYGLGLAGLNLFFYLALRTLPLGLTVAVEFLGPLSLAVLSSRRRIDLLWAALAGGGMLCLLPVGGFGPALDPAGLGFAILSALSWIAYILCGQRAGGAGFGSRTVALGVTVAALVVLPFGLAHAGRDMLRGDVLPLALAVALVSGCVPYGLEMVALNRLPTRVFGILMSLEPAAGALFGFLMLGQHLTAPQLSAIAAVMAASAGSSLTSGSGAVAQS</sequence>
<dbReference type="AlphaFoldDB" id="A0AA41Z0V8"/>
<feature type="transmembrane region" description="Helical" evidence="1">
    <location>
        <begin position="147"/>
        <end position="166"/>
    </location>
</feature>
<reference evidence="3" key="1">
    <citation type="submission" date="2022-05" db="EMBL/GenBank/DDBJ databases">
        <authorList>
            <person name="Pankratov T."/>
        </authorList>
    </citation>
    <scope>NUCLEOTIDE SEQUENCE</scope>
    <source>
        <strain evidence="3">BP6-180914</strain>
    </source>
</reference>
<comment type="caution">
    <text evidence="3">The sequence shown here is derived from an EMBL/GenBank/DDBJ whole genome shotgun (WGS) entry which is preliminary data.</text>
</comment>
<proteinExistence type="predicted"/>
<keyword evidence="1" id="KW-0812">Transmembrane</keyword>
<dbReference type="SUPFAM" id="SSF103481">
    <property type="entry name" value="Multidrug resistance efflux transporter EmrE"/>
    <property type="match status" value="1"/>
</dbReference>
<feature type="domain" description="EamA" evidence="2">
    <location>
        <begin position="148"/>
        <end position="278"/>
    </location>
</feature>
<organism evidence="3 4">
    <name type="scientific">Lichenifustis flavocetrariae</name>
    <dbReference type="NCBI Taxonomy" id="2949735"/>
    <lineage>
        <taxon>Bacteria</taxon>
        <taxon>Pseudomonadati</taxon>
        <taxon>Pseudomonadota</taxon>
        <taxon>Alphaproteobacteria</taxon>
        <taxon>Hyphomicrobiales</taxon>
        <taxon>Lichenihabitantaceae</taxon>
        <taxon>Lichenifustis</taxon>
    </lineage>
</organism>
<evidence type="ECO:0000313" key="4">
    <source>
        <dbReference type="Proteomes" id="UP001165667"/>
    </source>
</evidence>
<dbReference type="EMBL" id="JAMOIM010000006">
    <property type="protein sequence ID" value="MCW6508468.1"/>
    <property type="molecule type" value="Genomic_DNA"/>
</dbReference>
<dbReference type="Proteomes" id="UP001165667">
    <property type="component" value="Unassembled WGS sequence"/>
</dbReference>
<dbReference type="InterPro" id="IPR037185">
    <property type="entry name" value="EmrE-like"/>
</dbReference>
<feature type="transmembrane region" description="Helical" evidence="1">
    <location>
        <begin position="12"/>
        <end position="35"/>
    </location>
</feature>
<protein>
    <submittedName>
        <fullName evidence="3">EamA family transporter</fullName>
    </submittedName>
</protein>
<dbReference type="InterPro" id="IPR000620">
    <property type="entry name" value="EamA_dom"/>
</dbReference>
<feature type="transmembrane region" description="Helical" evidence="1">
    <location>
        <begin position="178"/>
        <end position="195"/>
    </location>
</feature>
<dbReference type="RefSeq" id="WP_282584840.1">
    <property type="nucleotide sequence ID" value="NZ_JAMOIM010000006.1"/>
</dbReference>
<keyword evidence="1" id="KW-0472">Membrane</keyword>
<evidence type="ECO:0000256" key="1">
    <source>
        <dbReference type="SAM" id="Phobius"/>
    </source>
</evidence>
<gene>
    <name evidence="3" type="ORF">M8523_10610</name>
</gene>